<protein>
    <submittedName>
        <fullName evidence="2">Uncharacterized protein</fullName>
    </submittedName>
</protein>
<organism evidence="2 3">
    <name type="scientific">Trametes coccinea (strain BRFM310)</name>
    <name type="common">Pycnoporus coccineus</name>
    <dbReference type="NCBI Taxonomy" id="1353009"/>
    <lineage>
        <taxon>Eukaryota</taxon>
        <taxon>Fungi</taxon>
        <taxon>Dikarya</taxon>
        <taxon>Basidiomycota</taxon>
        <taxon>Agaricomycotina</taxon>
        <taxon>Agaricomycetes</taxon>
        <taxon>Polyporales</taxon>
        <taxon>Polyporaceae</taxon>
        <taxon>Trametes</taxon>
    </lineage>
</organism>
<dbReference type="EMBL" id="KZ084128">
    <property type="protein sequence ID" value="OSC99427.1"/>
    <property type="molecule type" value="Genomic_DNA"/>
</dbReference>
<dbReference type="AlphaFoldDB" id="A0A1Y2IE92"/>
<keyword evidence="3" id="KW-1185">Reference proteome</keyword>
<name>A0A1Y2IE92_TRAC3</name>
<sequence length="191" mass="21130">MWRGARRRSLCHVLSWMVRRTGGERAGLAGVEREERAGMEGGRVYMQGTDRRTRRRRGKARWAHKGGLQLPRSQPHALSASAYSGSLPRLPSAPPAAFLCLPHTRSLPALTPLCSSPLHKRLLARLRRRRSLLNARSLLFVRVSSSLVCLASSLCACCTFSRPLPVALIIDAPSFQFCHAGSLLGVLLLWN</sequence>
<evidence type="ECO:0000256" key="1">
    <source>
        <dbReference type="SAM" id="MobiDB-lite"/>
    </source>
</evidence>
<feature type="region of interest" description="Disordered" evidence="1">
    <location>
        <begin position="49"/>
        <end position="74"/>
    </location>
</feature>
<dbReference type="Proteomes" id="UP000193067">
    <property type="component" value="Unassembled WGS sequence"/>
</dbReference>
<gene>
    <name evidence="2" type="ORF">PYCCODRAFT_844538</name>
</gene>
<evidence type="ECO:0000313" key="3">
    <source>
        <dbReference type="Proteomes" id="UP000193067"/>
    </source>
</evidence>
<evidence type="ECO:0000313" key="2">
    <source>
        <dbReference type="EMBL" id="OSC99427.1"/>
    </source>
</evidence>
<proteinExistence type="predicted"/>
<feature type="compositionally biased region" description="Basic residues" evidence="1">
    <location>
        <begin position="52"/>
        <end position="64"/>
    </location>
</feature>
<reference evidence="2 3" key="1">
    <citation type="journal article" date="2015" name="Biotechnol. Biofuels">
        <title>Enhanced degradation of softwood versus hardwood by the white-rot fungus Pycnoporus coccineus.</title>
        <authorList>
            <person name="Couturier M."/>
            <person name="Navarro D."/>
            <person name="Chevret D."/>
            <person name="Henrissat B."/>
            <person name="Piumi F."/>
            <person name="Ruiz-Duenas F.J."/>
            <person name="Martinez A.T."/>
            <person name="Grigoriev I.V."/>
            <person name="Riley R."/>
            <person name="Lipzen A."/>
            <person name="Berrin J.G."/>
            <person name="Master E.R."/>
            <person name="Rosso M.N."/>
        </authorList>
    </citation>
    <scope>NUCLEOTIDE SEQUENCE [LARGE SCALE GENOMIC DNA]</scope>
    <source>
        <strain evidence="2 3">BRFM310</strain>
    </source>
</reference>
<accession>A0A1Y2IE92</accession>